<evidence type="ECO:0000256" key="1">
    <source>
        <dbReference type="SAM" id="MobiDB-lite"/>
    </source>
</evidence>
<name>A0A9D2PSM1_9FIRM</name>
<reference evidence="2" key="2">
    <citation type="submission" date="2021-04" db="EMBL/GenBank/DDBJ databases">
        <authorList>
            <person name="Gilroy R."/>
        </authorList>
    </citation>
    <scope>NUCLEOTIDE SEQUENCE</scope>
    <source>
        <strain evidence="2">CHK198-12963</strain>
    </source>
</reference>
<organism evidence="2 3">
    <name type="scientific">Candidatus Enterocloster excrementigallinarum</name>
    <dbReference type="NCBI Taxonomy" id="2838558"/>
    <lineage>
        <taxon>Bacteria</taxon>
        <taxon>Bacillati</taxon>
        <taxon>Bacillota</taxon>
        <taxon>Clostridia</taxon>
        <taxon>Lachnospirales</taxon>
        <taxon>Lachnospiraceae</taxon>
        <taxon>Enterocloster</taxon>
    </lineage>
</organism>
<protein>
    <submittedName>
        <fullName evidence="2">DNA-packaging protein</fullName>
    </submittedName>
</protein>
<dbReference type="AlphaFoldDB" id="A0A9D2PSM1"/>
<proteinExistence type="predicted"/>
<dbReference type="EMBL" id="DWWB01000005">
    <property type="protein sequence ID" value="HJC65330.1"/>
    <property type="molecule type" value="Genomic_DNA"/>
</dbReference>
<accession>A0A9D2PSM1</accession>
<evidence type="ECO:0000313" key="3">
    <source>
        <dbReference type="Proteomes" id="UP000823863"/>
    </source>
</evidence>
<sequence>MHKDEELRGSGSHVKRSWEEINKGGGEAPSPIEISKYLQNSGSKRQLSREEVQARINNYFSSCIEKYEDEDTNETFFRWRRNPTKAGLAISLGISAETLSHYIANKVAGREYTDANQSTVSRDDFDLIQAAVSVIQSYYEGNLGKNRNNSGSIFWLLNVGEERWTNTQTIKTIGDDSVSTPALTQEDIKQIAEQVSKESTADLLDGLPD</sequence>
<gene>
    <name evidence="2" type="ORF">H9931_01230</name>
</gene>
<feature type="region of interest" description="Disordered" evidence="1">
    <location>
        <begin position="1"/>
        <end position="33"/>
    </location>
</feature>
<dbReference type="Proteomes" id="UP000823863">
    <property type="component" value="Unassembled WGS sequence"/>
</dbReference>
<evidence type="ECO:0000313" key="2">
    <source>
        <dbReference type="EMBL" id="HJC65330.1"/>
    </source>
</evidence>
<comment type="caution">
    <text evidence="2">The sequence shown here is derived from an EMBL/GenBank/DDBJ whole genome shotgun (WGS) entry which is preliminary data.</text>
</comment>
<reference evidence="2" key="1">
    <citation type="journal article" date="2021" name="PeerJ">
        <title>Extensive microbial diversity within the chicken gut microbiome revealed by metagenomics and culture.</title>
        <authorList>
            <person name="Gilroy R."/>
            <person name="Ravi A."/>
            <person name="Getino M."/>
            <person name="Pursley I."/>
            <person name="Horton D.L."/>
            <person name="Alikhan N.F."/>
            <person name="Baker D."/>
            <person name="Gharbi K."/>
            <person name="Hall N."/>
            <person name="Watson M."/>
            <person name="Adriaenssens E.M."/>
            <person name="Foster-Nyarko E."/>
            <person name="Jarju S."/>
            <person name="Secka A."/>
            <person name="Antonio M."/>
            <person name="Oren A."/>
            <person name="Chaudhuri R.R."/>
            <person name="La Ragione R."/>
            <person name="Hildebrand F."/>
            <person name="Pallen M.J."/>
        </authorList>
    </citation>
    <scope>NUCLEOTIDE SEQUENCE</scope>
    <source>
        <strain evidence="2">CHK198-12963</strain>
    </source>
</reference>